<dbReference type="InterPro" id="IPR016032">
    <property type="entry name" value="Sig_transdc_resp-reg_C-effctor"/>
</dbReference>
<accession>A0A4D8R6T1</accession>
<dbReference type="SMART" id="SM00448">
    <property type="entry name" value="REC"/>
    <property type="match status" value="1"/>
</dbReference>
<keyword evidence="5" id="KW-0804">Transcription</keyword>
<dbReference type="Gene3D" id="1.10.10.10">
    <property type="entry name" value="Winged helix-like DNA-binding domain superfamily/Winged helix DNA-binding domain"/>
    <property type="match status" value="1"/>
</dbReference>
<evidence type="ECO:0000256" key="5">
    <source>
        <dbReference type="ARBA" id="ARBA00023163"/>
    </source>
</evidence>
<protein>
    <submittedName>
        <fullName evidence="9">DNA-binding response regulator</fullName>
    </submittedName>
</protein>
<keyword evidence="2" id="KW-0902">Two-component regulatory system</keyword>
<dbReference type="SUPFAM" id="SSF52172">
    <property type="entry name" value="CheY-like"/>
    <property type="match status" value="1"/>
</dbReference>
<evidence type="ECO:0000256" key="2">
    <source>
        <dbReference type="ARBA" id="ARBA00023012"/>
    </source>
</evidence>
<dbReference type="GO" id="GO:0006355">
    <property type="term" value="P:regulation of DNA-templated transcription"/>
    <property type="evidence" value="ECO:0007669"/>
    <property type="project" value="InterPro"/>
</dbReference>
<dbReference type="CDD" id="cd06170">
    <property type="entry name" value="LuxR_C_like"/>
    <property type="match status" value="1"/>
</dbReference>
<evidence type="ECO:0000313" key="10">
    <source>
        <dbReference type="Proteomes" id="UP000298693"/>
    </source>
</evidence>
<keyword evidence="1 6" id="KW-0597">Phosphoprotein</keyword>
<dbReference type="PROSITE" id="PS50043">
    <property type="entry name" value="HTH_LUXR_2"/>
    <property type="match status" value="1"/>
</dbReference>
<keyword evidence="3" id="KW-0805">Transcription regulation</keyword>
<dbReference type="RefSeq" id="WP_137141753.1">
    <property type="nucleotide sequence ID" value="NZ_CP032346.1"/>
</dbReference>
<proteinExistence type="predicted"/>
<geneLocation type="plasmid" evidence="9">
    <name>p1</name>
</geneLocation>
<evidence type="ECO:0000259" key="7">
    <source>
        <dbReference type="PROSITE" id="PS50043"/>
    </source>
</evidence>
<sequence>MSDRPASDRSATAVDAPFVAIIDDDPSIRDSLVSLLRSVGLTALPFASAQEFLQQRLPDAPGCLVLDVRLPGQSGLEFQRELNGTDIHLPVVFITGHGDIPMSVTAMKAGAVEFLAKPFRDQDLIDAVHTGIERDRDRRRALDALYDLRERFRSLTPREREVMRLVAAGQLNKQIAAELQLSEITVKVHRANVMRKMQARSLPDLVRIADKVTLAGDA</sequence>
<dbReference type="PROSITE" id="PS50110">
    <property type="entry name" value="RESPONSE_REGULATORY"/>
    <property type="match status" value="1"/>
</dbReference>
<keyword evidence="4 9" id="KW-0238">DNA-binding</keyword>
<organism evidence="9 10">
    <name type="scientific">Azospirillum brasilense</name>
    <dbReference type="NCBI Taxonomy" id="192"/>
    <lineage>
        <taxon>Bacteria</taxon>
        <taxon>Pseudomonadati</taxon>
        <taxon>Pseudomonadota</taxon>
        <taxon>Alphaproteobacteria</taxon>
        <taxon>Rhodospirillales</taxon>
        <taxon>Azospirillaceae</taxon>
        <taxon>Azospirillum</taxon>
    </lineage>
</organism>
<dbReference type="Pfam" id="PF00196">
    <property type="entry name" value="GerE"/>
    <property type="match status" value="1"/>
</dbReference>
<dbReference type="AlphaFoldDB" id="A0A4D8R6T1"/>
<dbReference type="Pfam" id="PF00072">
    <property type="entry name" value="Response_reg"/>
    <property type="match status" value="1"/>
</dbReference>
<reference evidence="9 10" key="1">
    <citation type="submission" date="2018-09" db="EMBL/GenBank/DDBJ databases">
        <title>Whole genome based analysis of evolution and adaptive divergence in Indian and Brazilian strains of Azospirillum brasilense.</title>
        <authorList>
            <person name="Singh C."/>
            <person name="Tripathi A.K."/>
        </authorList>
    </citation>
    <scope>NUCLEOTIDE SEQUENCE [LARGE SCALE GENOMIC DNA]</scope>
    <source>
        <strain evidence="9 10">MTCC4039</strain>
        <plasmid evidence="9 10">p1</plasmid>
    </source>
</reference>
<dbReference type="Proteomes" id="UP000298693">
    <property type="component" value="Plasmid p1"/>
</dbReference>
<dbReference type="PANTHER" id="PTHR44688:SF16">
    <property type="entry name" value="DNA-BINDING TRANSCRIPTIONAL ACTIVATOR DEVR_DOSR"/>
    <property type="match status" value="1"/>
</dbReference>
<keyword evidence="9" id="KW-0614">Plasmid</keyword>
<evidence type="ECO:0000256" key="1">
    <source>
        <dbReference type="ARBA" id="ARBA00022553"/>
    </source>
</evidence>
<dbReference type="EMBL" id="CP032346">
    <property type="protein sequence ID" value="QCO17661.1"/>
    <property type="molecule type" value="Genomic_DNA"/>
</dbReference>
<dbReference type="PROSITE" id="PS00622">
    <property type="entry name" value="HTH_LUXR_1"/>
    <property type="match status" value="1"/>
</dbReference>
<dbReference type="InterPro" id="IPR001789">
    <property type="entry name" value="Sig_transdc_resp-reg_receiver"/>
</dbReference>
<evidence type="ECO:0000256" key="3">
    <source>
        <dbReference type="ARBA" id="ARBA00023015"/>
    </source>
</evidence>
<evidence type="ECO:0000256" key="6">
    <source>
        <dbReference type="PROSITE-ProRule" id="PRU00169"/>
    </source>
</evidence>
<dbReference type="InterPro" id="IPR036388">
    <property type="entry name" value="WH-like_DNA-bd_sf"/>
</dbReference>
<dbReference type="FunFam" id="3.40.50.2300:FF:000018">
    <property type="entry name" value="DNA-binding transcriptional regulator NtrC"/>
    <property type="match status" value="1"/>
</dbReference>
<feature type="domain" description="Response regulatory" evidence="8">
    <location>
        <begin position="18"/>
        <end position="132"/>
    </location>
</feature>
<dbReference type="InterPro" id="IPR000792">
    <property type="entry name" value="Tscrpt_reg_LuxR_C"/>
</dbReference>
<evidence type="ECO:0000259" key="8">
    <source>
        <dbReference type="PROSITE" id="PS50110"/>
    </source>
</evidence>
<dbReference type="CDD" id="cd17537">
    <property type="entry name" value="REC_FixJ"/>
    <property type="match status" value="1"/>
</dbReference>
<gene>
    <name evidence="9" type="ORF">D3869_20920</name>
</gene>
<dbReference type="GO" id="GO:0003677">
    <property type="term" value="F:DNA binding"/>
    <property type="evidence" value="ECO:0007669"/>
    <property type="project" value="UniProtKB-KW"/>
</dbReference>
<dbReference type="PANTHER" id="PTHR44688">
    <property type="entry name" value="DNA-BINDING TRANSCRIPTIONAL ACTIVATOR DEVR_DOSR"/>
    <property type="match status" value="1"/>
</dbReference>
<dbReference type="SMART" id="SM00421">
    <property type="entry name" value="HTH_LUXR"/>
    <property type="match status" value="1"/>
</dbReference>
<feature type="domain" description="HTH luxR-type" evidence="7">
    <location>
        <begin position="148"/>
        <end position="213"/>
    </location>
</feature>
<name>A0A4D8R6T1_AZOBR</name>
<dbReference type="GO" id="GO:0000160">
    <property type="term" value="P:phosphorelay signal transduction system"/>
    <property type="evidence" value="ECO:0007669"/>
    <property type="project" value="UniProtKB-KW"/>
</dbReference>
<evidence type="ECO:0000313" key="9">
    <source>
        <dbReference type="EMBL" id="QCO17661.1"/>
    </source>
</evidence>
<evidence type="ECO:0000256" key="4">
    <source>
        <dbReference type="ARBA" id="ARBA00023125"/>
    </source>
</evidence>
<feature type="modified residue" description="4-aspartylphosphate" evidence="6">
    <location>
        <position position="67"/>
    </location>
</feature>
<dbReference type="Gene3D" id="3.40.50.2300">
    <property type="match status" value="1"/>
</dbReference>
<dbReference type="InterPro" id="IPR011006">
    <property type="entry name" value="CheY-like_superfamily"/>
</dbReference>
<dbReference type="PRINTS" id="PR00038">
    <property type="entry name" value="HTHLUXR"/>
</dbReference>
<dbReference type="SUPFAM" id="SSF46894">
    <property type="entry name" value="C-terminal effector domain of the bipartite response regulators"/>
    <property type="match status" value="1"/>
</dbReference>